<keyword evidence="2" id="KW-1185">Reference proteome</keyword>
<dbReference type="AlphaFoldDB" id="A0AAV8ZQ15"/>
<dbReference type="EMBL" id="JANEYF010000806">
    <property type="protein sequence ID" value="KAJ8967866.1"/>
    <property type="molecule type" value="Genomic_DNA"/>
</dbReference>
<accession>A0AAV8ZQ15</accession>
<reference evidence="1" key="1">
    <citation type="journal article" date="2023" name="Insect Mol. Biol.">
        <title>Genome sequencing provides insights into the evolution of gene families encoding plant cell wall-degrading enzymes in longhorned beetles.</title>
        <authorList>
            <person name="Shin N.R."/>
            <person name="Okamura Y."/>
            <person name="Kirsch R."/>
            <person name="Pauchet Y."/>
        </authorList>
    </citation>
    <scope>NUCLEOTIDE SEQUENCE</scope>
    <source>
        <strain evidence="1">RBIC_L_NR</strain>
    </source>
</reference>
<name>A0AAV8ZQ15_9CUCU</name>
<proteinExistence type="predicted"/>
<evidence type="ECO:0000313" key="1">
    <source>
        <dbReference type="EMBL" id="KAJ8967866.1"/>
    </source>
</evidence>
<protein>
    <submittedName>
        <fullName evidence="1">Uncharacterized protein</fullName>
    </submittedName>
</protein>
<evidence type="ECO:0000313" key="2">
    <source>
        <dbReference type="Proteomes" id="UP001162156"/>
    </source>
</evidence>
<gene>
    <name evidence="1" type="ORF">NQ314_002602</name>
</gene>
<organism evidence="1 2">
    <name type="scientific">Rhamnusium bicolor</name>
    <dbReference type="NCBI Taxonomy" id="1586634"/>
    <lineage>
        <taxon>Eukaryota</taxon>
        <taxon>Metazoa</taxon>
        <taxon>Ecdysozoa</taxon>
        <taxon>Arthropoda</taxon>
        <taxon>Hexapoda</taxon>
        <taxon>Insecta</taxon>
        <taxon>Pterygota</taxon>
        <taxon>Neoptera</taxon>
        <taxon>Endopterygota</taxon>
        <taxon>Coleoptera</taxon>
        <taxon>Polyphaga</taxon>
        <taxon>Cucujiformia</taxon>
        <taxon>Chrysomeloidea</taxon>
        <taxon>Cerambycidae</taxon>
        <taxon>Lepturinae</taxon>
        <taxon>Rhagiini</taxon>
        <taxon>Rhamnusium</taxon>
    </lineage>
</organism>
<sequence length="226" mass="25897">MCEEYTVTPITTSSGLYYEKVGEVLLSNNNWQFVTSIDYEGYLLFYEYLFPTSERNRGILQDIILEGSAMIVTIWLSKCIIWYNTIRTSLNSIEETDESMANFLGITPKTRRVKRFWGAIGRFFSNVGRGLVGAVKTIFGGGVGGVDLSVYDRQIGDLRYGQMELENQLNAQKTLFLIDSEKKNFQIEWLTKTQGEIQNKIGTLQTTFEKDSEKKEKEIKELQKDA</sequence>
<dbReference type="Proteomes" id="UP001162156">
    <property type="component" value="Unassembled WGS sequence"/>
</dbReference>
<comment type="caution">
    <text evidence="1">The sequence shown here is derived from an EMBL/GenBank/DDBJ whole genome shotgun (WGS) entry which is preliminary data.</text>
</comment>